<feature type="coiled-coil region" evidence="1">
    <location>
        <begin position="78"/>
        <end position="112"/>
    </location>
</feature>
<evidence type="ECO:0000256" key="1">
    <source>
        <dbReference type="SAM" id="Coils"/>
    </source>
</evidence>
<feature type="compositionally biased region" description="Basic and acidic residues" evidence="2">
    <location>
        <begin position="557"/>
        <end position="576"/>
    </location>
</feature>
<dbReference type="Proteomes" id="UP000193920">
    <property type="component" value="Unassembled WGS sequence"/>
</dbReference>
<gene>
    <name evidence="3" type="ORF">LY90DRAFT_512754</name>
</gene>
<evidence type="ECO:0000256" key="2">
    <source>
        <dbReference type="SAM" id="MobiDB-lite"/>
    </source>
</evidence>
<proteinExistence type="predicted"/>
<dbReference type="AlphaFoldDB" id="A0A1Y2B5G9"/>
<keyword evidence="1" id="KW-0175">Coiled coil</keyword>
<protein>
    <submittedName>
        <fullName evidence="3">Uncharacterized protein</fullName>
    </submittedName>
</protein>
<feature type="region of interest" description="Disordered" evidence="2">
    <location>
        <begin position="9"/>
        <end position="30"/>
    </location>
</feature>
<comment type="caution">
    <text evidence="3">The sequence shown here is derived from an EMBL/GenBank/DDBJ whole genome shotgun (WGS) entry which is preliminary data.</text>
</comment>
<accession>A0A1Y2B5G9</accession>
<reference evidence="3 4" key="1">
    <citation type="submission" date="2016-08" db="EMBL/GenBank/DDBJ databases">
        <title>A Parts List for Fungal Cellulosomes Revealed by Comparative Genomics.</title>
        <authorList>
            <consortium name="DOE Joint Genome Institute"/>
            <person name="Haitjema C.H."/>
            <person name="Gilmore S.P."/>
            <person name="Henske J.K."/>
            <person name="Solomon K.V."/>
            <person name="De Groot R."/>
            <person name="Kuo A."/>
            <person name="Mondo S.J."/>
            <person name="Salamov A.A."/>
            <person name="Labutti K."/>
            <person name="Zhao Z."/>
            <person name="Chiniquy J."/>
            <person name="Barry K."/>
            <person name="Brewer H.M."/>
            <person name="Purvine S.O."/>
            <person name="Wright A.T."/>
            <person name="Boxma B."/>
            <person name="Van Alen T."/>
            <person name="Hackstein J.H."/>
            <person name="Baker S.E."/>
            <person name="Grigoriev I.V."/>
            <person name="O'Malley M.A."/>
        </authorList>
    </citation>
    <scope>NUCLEOTIDE SEQUENCE [LARGE SCALE GENOMIC DNA]</scope>
    <source>
        <strain evidence="3 4">G1</strain>
    </source>
</reference>
<feature type="compositionally biased region" description="Acidic residues" evidence="2">
    <location>
        <begin position="505"/>
        <end position="515"/>
    </location>
</feature>
<evidence type="ECO:0000313" key="4">
    <source>
        <dbReference type="Proteomes" id="UP000193920"/>
    </source>
</evidence>
<feature type="region of interest" description="Disordered" evidence="2">
    <location>
        <begin position="443"/>
        <end position="617"/>
    </location>
</feature>
<name>A0A1Y2B5G9_9FUNG</name>
<sequence length="750" mass="87046">MIKLQEHIENKKKEKLNQKNGSEETINDEDSQDNFTIATMTKDNFINLLNSMTYNDITLIKDRLSEIGIYNQFNDILLDKQNNIIEKLIEQKQELQRKILYQKEEIKKLRNSVDCYNKNMKYVRKKTLNDVCNRCGISFDKEGNPHRVTVFGKPILKEELIEKTKIQSNLLEVGLESKKEVKIEENVNPLEIMNEYFFTKTHYNPHIEDYNESYNRIKERQALIMLKSTTVNEKILLLNKQVRNAEITIRECISALVEEQRKSAQMKAKYDHALEVIRNLESQQEKYMKDYKYSYYINGVVPIAENKELIDSITKGINNDPYAKLVNKSATMTPNYLNNSNPSLNKMKRSISNTTTTKLKEMPNKIIPTIYVEEKTNSLNLELLEYKLENLKIINKLSLSDPPPPLTNVNYINYINNKNKNIEEWSTGTPDDVSNNKDNMVNEEVKKDKSNESIVIKNRGVEDLIQDNETPTQNEDNIESNNENSEASTDENKVIEEDGNNNNEEVNEIIDENNENSESSNEGNESPKSDENNENNDGSQEDNESNENIENNSSSHESNEMKETNEDNKTESKEEDIITNERNNENNNKSSKISPKEEENKSKNSSNETSTDEAFDTNQKISEKLNYLNEILNIKDDKSINNLKILSNSKYKKIDIKFSSDCENMFLPIQPSSLSREKLQPRIITPNPPTKYKMTYDKVYRDSDKTKVSSSKVKLPSLSSYEKNLKSKIIKNSKYKKNPYYQSKLVIDKF</sequence>
<dbReference type="OrthoDB" id="10469687at2759"/>
<dbReference type="EMBL" id="MCOG01000176">
    <property type="protein sequence ID" value="ORY30079.1"/>
    <property type="molecule type" value="Genomic_DNA"/>
</dbReference>
<organism evidence="3 4">
    <name type="scientific">Neocallimastix californiae</name>
    <dbReference type="NCBI Taxonomy" id="1754190"/>
    <lineage>
        <taxon>Eukaryota</taxon>
        <taxon>Fungi</taxon>
        <taxon>Fungi incertae sedis</taxon>
        <taxon>Chytridiomycota</taxon>
        <taxon>Chytridiomycota incertae sedis</taxon>
        <taxon>Neocallimastigomycetes</taxon>
        <taxon>Neocallimastigales</taxon>
        <taxon>Neocallimastigaceae</taxon>
        <taxon>Neocallimastix</taxon>
    </lineage>
</organism>
<keyword evidence="4" id="KW-1185">Reference proteome</keyword>
<evidence type="ECO:0000313" key="3">
    <source>
        <dbReference type="EMBL" id="ORY30079.1"/>
    </source>
</evidence>